<dbReference type="RefSeq" id="WP_163052130.1">
    <property type="nucleotide sequence ID" value="NZ_AP019695.1"/>
</dbReference>
<sequence length="330" mass="37570">MKVATIGTGFIVDWFLNAVKQNEGISCVAMYSRNVEHAKNLKEKYEVEKVYTDLDEMLNDSEIDCVYVASPNSLHFEQSLKALKAGKHVICEKPFTSTLEEFDILSNYAREHSLFLFEAIVTAHMPNYLKIKEQISRLGTIRMVQCNFSQYSSRYDKFLNGETPNVFSPAFSGGALADINIYNLHFVIGLFGKPLNVHYYPNKHENGIDTSGVAILEYPTFKSVCVGCKDTRSKCISQIQGEKGYITLESETSKCSKFSVNIQNTSEDLSVEQNDDALYYETKEFVRIYNANDLETCYRKLEYSRVVMETYETLRKDGGIIFSADAIKRI</sequence>
<dbReference type="KEGG" id="aarg:Aargi30884_19020"/>
<dbReference type="InterPro" id="IPR036291">
    <property type="entry name" value="NAD(P)-bd_dom_sf"/>
</dbReference>
<organism evidence="3 4">
    <name type="scientific">Amedibacterium intestinale</name>
    <dbReference type="NCBI Taxonomy" id="2583452"/>
    <lineage>
        <taxon>Bacteria</taxon>
        <taxon>Bacillati</taxon>
        <taxon>Bacillota</taxon>
        <taxon>Erysipelotrichia</taxon>
        <taxon>Erysipelotrichales</taxon>
        <taxon>Erysipelotrichaceae</taxon>
        <taxon>Amedibacterium</taxon>
    </lineage>
</organism>
<dbReference type="Gene3D" id="3.30.360.10">
    <property type="entry name" value="Dihydrodipicolinate Reductase, domain 2"/>
    <property type="match status" value="1"/>
</dbReference>
<dbReference type="PANTHER" id="PTHR43054:SF1">
    <property type="entry name" value="SCYLLO-INOSITOL 2-DEHYDROGENASE (NADP(+)) IOLU"/>
    <property type="match status" value="1"/>
</dbReference>
<dbReference type="Pfam" id="PF22725">
    <property type="entry name" value="GFO_IDH_MocA_C3"/>
    <property type="match status" value="1"/>
</dbReference>
<dbReference type="Gene3D" id="3.40.50.720">
    <property type="entry name" value="NAD(P)-binding Rossmann-like Domain"/>
    <property type="match status" value="1"/>
</dbReference>
<dbReference type="AlphaFoldDB" id="A0A6N4TJS0"/>
<feature type="domain" description="Gfo/Idh/MocA-like oxidoreductase N-terminal" evidence="1">
    <location>
        <begin position="1"/>
        <end position="116"/>
    </location>
</feature>
<dbReference type="SUPFAM" id="SSF55347">
    <property type="entry name" value="Glyceraldehyde-3-phosphate dehydrogenase-like, C-terminal domain"/>
    <property type="match status" value="1"/>
</dbReference>
<dbReference type="InterPro" id="IPR000683">
    <property type="entry name" value="Gfo/Idh/MocA-like_OxRdtase_N"/>
</dbReference>
<keyword evidence="4" id="KW-1185">Reference proteome</keyword>
<dbReference type="SUPFAM" id="SSF51735">
    <property type="entry name" value="NAD(P)-binding Rossmann-fold domains"/>
    <property type="match status" value="1"/>
</dbReference>
<protein>
    <submittedName>
        <fullName evidence="3">NAD(P)-dependent oxidoreductase</fullName>
    </submittedName>
</protein>
<evidence type="ECO:0000259" key="2">
    <source>
        <dbReference type="Pfam" id="PF22725"/>
    </source>
</evidence>
<feature type="domain" description="GFO/IDH/MocA-like oxidoreductase" evidence="2">
    <location>
        <begin position="130"/>
        <end position="246"/>
    </location>
</feature>
<proteinExistence type="predicted"/>
<dbReference type="GO" id="GO:0000166">
    <property type="term" value="F:nucleotide binding"/>
    <property type="evidence" value="ECO:0007669"/>
    <property type="project" value="InterPro"/>
</dbReference>
<dbReference type="PANTHER" id="PTHR43054">
    <property type="match status" value="1"/>
</dbReference>
<dbReference type="EMBL" id="AP019695">
    <property type="protein sequence ID" value="BBK22999.1"/>
    <property type="molecule type" value="Genomic_DNA"/>
</dbReference>
<gene>
    <name evidence="3" type="ORF">Aargi30884_19020</name>
</gene>
<name>A0A6N4TJS0_9FIRM</name>
<accession>A0A6N4TJS0</accession>
<dbReference type="Pfam" id="PF01408">
    <property type="entry name" value="GFO_IDH_MocA"/>
    <property type="match status" value="1"/>
</dbReference>
<dbReference type="InterPro" id="IPR055170">
    <property type="entry name" value="GFO_IDH_MocA-like_dom"/>
</dbReference>
<reference evidence="4" key="1">
    <citation type="submission" date="2019-05" db="EMBL/GenBank/DDBJ databases">
        <title>Complete genome sequencing of Absiella argi strain JCM 30884.</title>
        <authorList>
            <person name="Sakamoto M."/>
            <person name="Murakami T."/>
            <person name="Mori H."/>
        </authorList>
    </citation>
    <scope>NUCLEOTIDE SEQUENCE [LARGE SCALE GENOMIC DNA]</scope>
    <source>
        <strain evidence="4">JCM 30884</strain>
    </source>
</reference>
<evidence type="ECO:0000313" key="4">
    <source>
        <dbReference type="Proteomes" id="UP000464754"/>
    </source>
</evidence>
<dbReference type="Proteomes" id="UP000464754">
    <property type="component" value="Chromosome"/>
</dbReference>
<evidence type="ECO:0000313" key="3">
    <source>
        <dbReference type="EMBL" id="BBK22999.1"/>
    </source>
</evidence>
<evidence type="ECO:0000259" key="1">
    <source>
        <dbReference type="Pfam" id="PF01408"/>
    </source>
</evidence>